<evidence type="ECO:0000256" key="4">
    <source>
        <dbReference type="ARBA" id="ARBA00022490"/>
    </source>
</evidence>
<dbReference type="InterPro" id="IPR016039">
    <property type="entry name" value="Thiolase-like"/>
</dbReference>
<keyword evidence="7 13" id="KW-0276">Fatty acid metabolism</keyword>
<feature type="domain" description="Beta-ketoacyl-[acyl-carrier-protein] synthase III N-terminal" evidence="15">
    <location>
        <begin position="114"/>
        <end position="194"/>
    </location>
</feature>
<dbReference type="GO" id="GO:0004315">
    <property type="term" value="F:3-oxoacyl-[acyl-carrier-protein] synthase activity"/>
    <property type="evidence" value="ECO:0007669"/>
    <property type="project" value="InterPro"/>
</dbReference>
<dbReference type="HAMAP" id="MF_01815">
    <property type="entry name" value="FabH"/>
    <property type="match status" value="1"/>
</dbReference>
<organism evidence="16 17">
    <name type="scientific">Pseudodesulfovibrio aespoeensis (strain ATCC 700646 / DSM 10631 / Aspo-2)</name>
    <name type="common">Desulfovibrio aespoeensis</name>
    <dbReference type="NCBI Taxonomy" id="643562"/>
    <lineage>
        <taxon>Bacteria</taxon>
        <taxon>Pseudomonadati</taxon>
        <taxon>Thermodesulfobacteriota</taxon>
        <taxon>Desulfovibrionia</taxon>
        <taxon>Desulfovibrionales</taxon>
        <taxon>Desulfovibrionaceae</taxon>
    </lineage>
</organism>
<protein>
    <recommendedName>
        <fullName evidence="3 13">Beta-ketoacyl-[acyl-carrier-protein] synthase III</fullName>
        <shortName evidence="13">Beta-ketoacyl-ACP synthase III</shortName>
        <shortName evidence="13">KAS III</shortName>
        <ecNumber evidence="3 13">2.3.1.180</ecNumber>
    </recommendedName>
    <alternativeName>
        <fullName evidence="13">3-oxoacyl-[acyl-carrier-protein] synthase 3</fullName>
    </alternativeName>
    <alternativeName>
        <fullName evidence="13">3-oxoacyl-[acyl-carrier-protein] synthase III</fullName>
    </alternativeName>
</protein>
<dbReference type="STRING" id="643562.Daes_2797"/>
<keyword evidence="4 13" id="KW-0963">Cytoplasm</keyword>
<dbReference type="Pfam" id="PF08545">
    <property type="entry name" value="ACP_syn_III"/>
    <property type="match status" value="1"/>
</dbReference>
<evidence type="ECO:0000256" key="2">
    <source>
        <dbReference type="ARBA" id="ARBA00008642"/>
    </source>
</evidence>
<dbReference type="HOGENOM" id="CLU_039592_3_1_7"/>
<reference evidence="16 17" key="2">
    <citation type="journal article" date="2014" name="Genome Announc.">
        <title>Complete Genome Sequence of the Subsurface, Mesophilic Sulfate-Reducing Bacterium Desulfovibrio aespoeensis Aspo-2.</title>
        <authorList>
            <person name="Pedersen K."/>
            <person name="Bengtsson A."/>
            <person name="Edlund J."/>
            <person name="Rabe L."/>
            <person name="Hazen T."/>
            <person name="Chakraborty R."/>
            <person name="Goodwin L."/>
            <person name="Shapiro N."/>
        </authorList>
    </citation>
    <scope>NUCLEOTIDE SEQUENCE [LARGE SCALE GENOMIC DNA]</scope>
    <source>
        <strain evidence="17">ATCC 700646 / DSM 10631 / Aspo-2</strain>
    </source>
</reference>
<comment type="catalytic activity">
    <reaction evidence="12">
        <text>malonyl-[ACP] + acetyl-CoA + H(+) = 3-oxobutanoyl-[ACP] + CO2 + CoA</text>
        <dbReference type="Rhea" id="RHEA:12080"/>
        <dbReference type="Rhea" id="RHEA-COMP:9623"/>
        <dbReference type="Rhea" id="RHEA-COMP:9625"/>
        <dbReference type="ChEBI" id="CHEBI:15378"/>
        <dbReference type="ChEBI" id="CHEBI:16526"/>
        <dbReference type="ChEBI" id="CHEBI:57287"/>
        <dbReference type="ChEBI" id="CHEBI:57288"/>
        <dbReference type="ChEBI" id="CHEBI:78449"/>
        <dbReference type="ChEBI" id="CHEBI:78450"/>
        <dbReference type="EC" id="2.3.1.180"/>
    </reaction>
    <physiologicalReaction direction="left-to-right" evidence="12">
        <dbReference type="Rhea" id="RHEA:12081"/>
    </physiologicalReaction>
</comment>
<name>E6VXH7_PSEA9</name>
<evidence type="ECO:0000256" key="5">
    <source>
        <dbReference type="ARBA" id="ARBA00022516"/>
    </source>
</evidence>
<feature type="domain" description="Beta-ketoacyl-[acyl-carrier-protein] synthase III C-terminal" evidence="14">
    <location>
        <begin position="246"/>
        <end position="334"/>
    </location>
</feature>
<evidence type="ECO:0000259" key="15">
    <source>
        <dbReference type="Pfam" id="PF08545"/>
    </source>
</evidence>
<dbReference type="CDD" id="cd00830">
    <property type="entry name" value="KAS_III"/>
    <property type="match status" value="1"/>
</dbReference>
<comment type="pathway">
    <text evidence="1 13">Lipid metabolism; fatty acid biosynthesis.</text>
</comment>
<dbReference type="KEGG" id="das:Daes_2797"/>
<feature type="active site" evidence="13">
    <location>
        <position position="120"/>
    </location>
</feature>
<feature type="region of interest" description="ACP-binding" evidence="13">
    <location>
        <begin position="263"/>
        <end position="267"/>
    </location>
</feature>
<evidence type="ECO:0000256" key="3">
    <source>
        <dbReference type="ARBA" id="ARBA00012333"/>
    </source>
</evidence>
<evidence type="ECO:0000256" key="13">
    <source>
        <dbReference type="HAMAP-Rule" id="MF_01815"/>
    </source>
</evidence>
<dbReference type="InterPro" id="IPR004655">
    <property type="entry name" value="FabH"/>
</dbReference>
<sequence length="335" mass="35796">MLTPPSMNTHFILRGFGHYAPERVLTNADLEKIVETTDEWITSRTGIKERHIVAEGETSSDMGLQAARKALAAAGMDASDLTHIVFATFTPDYVIPSAACVLQEKLGIAGQVCLDVQAACSGFLYAMETARGYLALHPQSKILVVASEALTSRVNWEDRATCVLFGDAAGAAVLTNGDADETPRVVDIMLGADGALGDLLTVRGGGSAIAYKLGQAVGEEYFVEFLGREVFKHAVRHMTAISEALLAKHGLTKADVDVLIPHQANYRIIDAVGRKLEVPVERVFSNVDRYGNTSAASVPVALSEALDLGVIKPGHRVLVPTFGGGFTWGAMLLQF</sequence>
<dbReference type="EMBL" id="CP002431">
    <property type="protein sequence ID" value="ADU63793.1"/>
    <property type="molecule type" value="Genomic_DNA"/>
</dbReference>
<keyword evidence="9 13" id="KW-0275">Fatty acid biosynthesis</keyword>
<dbReference type="InterPro" id="IPR013747">
    <property type="entry name" value="ACP_syn_III_C"/>
</dbReference>
<evidence type="ECO:0000256" key="6">
    <source>
        <dbReference type="ARBA" id="ARBA00022679"/>
    </source>
</evidence>
<dbReference type="eggNOG" id="COG0332">
    <property type="taxonomic scope" value="Bacteria"/>
</dbReference>
<keyword evidence="17" id="KW-1185">Reference proteome</keyword>
<evidence type="ECO:0000256" key="11">
    <source>
        <dbReference type="ARBA" id="ARBA00023315"/>
    </source>
</evidence>
<dbReference type="GO" id="GO:0044550">
    <property type="term" value="P:secondary metabolite biosynthetic process"/>
    <property type="evidence" value="ECO:0007669"/>
    <property type="project" value="TreeGrafter"/>
</dbReference>
<dbReference type="Proteomes" id="UP000002191">
    <property type="component" value="Chromosome"/>
</dbReference>
<comment type="subcellular location">
    <subcellularLocation>
        <location evidence="13">Cytoplasm</location>
    </subcellularLocation>
</comment>
<evidence type="ECO:0000256" key="12">
    <source>
        <dbReference type="ARBA" id="ARBA00051096"/>
    </source>
</evidence>
<evidence type="ECO:0000256" key="8">
    <source>
        <dbReference type="ARBA" id="ARBA00023098"/>
    </source>
</evidence>
<dbReference type="Gene3D" id="3.40.47.10">
    <property type="match status" value="1"/>
</dbReference>
<evidence type="ECO:0000256" key="9">
    <source>
        <dbReference type="ARBA" id="ARBA00023160"/>
    </source>
</evidence>
<dbReference type="GO" id="GO:0005737">
    <property type="term" value="C:cytoplasm"/>
    <property type="evidence" value="ECO:0007669"/>
    <property type="project" value="UniProtKB-SubCell"/>
</dbReference>
<dbReference type="FunFam" id="3.40.47.10:FF:000004">
    <property type="entry name" value="3-oxoacyl-[acyl-carrier-protein] synthase 3"/>
    <property type="match status" value="1"/>
</dbReference>
<keyword evidence="10 13" id="KW-0511">Multifunctional enzyme</keyword>
<dbReference type="Pfam" id="PF08541">
    <property type="entry name" value="ACP_syn_III_C"/>
    <property type="match status" value="1"/>
</dbReference>
<evidence type="ECO:0000256" key="1">
    <source>
        <dbReference type="ARBA" id="ARBA00005194"/>
    </source>
</evidence>
<keyword evidence="6 13" id="KW-0808">Transferase</keyword>
<dbReference type="InterPro" id="IPR013751">
    <property type="entry name" value="ACP_syn_III_N"/>
</dbReference>
<keyword evidence="5 13" id="KW-0444">Lipid biosynthesis</keyword>
<dbReference type="NCBIfam" id="NF006829">
    <property type="entry name" value="PRK09352.1"/>
    <property type="match status" value="1"/>
</dbReference>
<comment type="domain">
    <text evidence="13">The last Arg residue of the ACP-binding site is essential for the weak association between ACP/AcpP and FabH.</text>
</comment>
<evidence type="ECO:0000256" key="7">
    <source>
        <dbReference type="ARBA" id="ARBA00022832"/>
    </source>
</evidence>
<dbReference type="GO" id="GO:0006633">
    <property type="term" value="P:fatty acid biosynthetic process"/>
    <property type="evidence" value="ECO:0007669"/>
    <property type="project" value="UniProtKB-UniRule"/>
</dbReference>
<dbReference type="UniPathway" id="UPA00094"/>
<dbReference type="AlphaFoldDB" id="E6VXH7"/>
<keyword evidence="8 13" id="KW-0443">Lipid metabolism</keyword>
<keyword evidence="11 13" id="KW-0012">Acyltransferase</keyword>
<dbReference type="PANTHER" id="PTHR34069">
    <property type="entry name" value="3-OXOACYL-[ACYL-CARRIER-PROTEIN] SYNTHASE 3"/>
    <property type="match status" value="1"/>
</dbReference>
<dbReference type="EC" id="2.3.1.180" evidence="3 13"/>
<comment type="similarity">
    <text evidence="2 13">Belongs to the thiolase-like superfamily. FabH family.</text>
</comment>
<feature type="active site" evidence="13">
    <location>
        <position position="292"/>
    </location>
</feature>
<dbReference type="PANTHER" id="PTHR34069:SF2">
    <property type="entry name" value="BETA-KETOACYL-[ACYL-CARRIER-PROTEIN] SYNTHASE III"/>
    <property type="match status" value="1"/>
</dbReference>
<gene>
    <name evidence="13" type="primary">fabH</name>
    <name evidence="16" type="ordered locus">Daes_2797</name>
</gene>
<dbReference type="NCBIfam" id="TIGR00747">
    <property type="entry name" value="fabH"/>
    <property type="match status" value="1"/>
</dbReference>
<evidence type="ECO:0000259" key="14">
    <source>
        <dbReference type="Pfam" id="PF08541"/>
    </source>
</evidence>
<dbReference type="GO" id="GO:0033818">
    <property type="term" value="F:beta-ketoacyl-acyl-carrier-protein synthase III activity"/>
    <property type="evidence" value="ECO:0007669"/>
    <property type="project" value="UniProtKB-UniRule"/>
</dbReference>
<evidence type="ECO:0000313" key="17">
    <source>
        <dbReference type="Proteomes" id="UP000002191"/>
    </source>
</evidence>
<feature type="active site" evidence="13">
    <location>
        <position position="262"/>
    </location>
</feature>
<reference evidence="17" key="1">
    <citation type="submission" date="2010-12" db="EMBL/GenBank/DDBJ databases">
        <title>Complete sequence of Desulfovibrio aespoeensis Aspo-2.</title>
        <authorList>
            <consortium name="US DOE Joint Genome Institute"/>
            <person name="Lucas S."/>
            <person name="Copeland A."/>
            <person name="Lapidus A."/>
            <person name="Cheng J.-F."/>
            <person name="Goodwin L."/>
            <person name="Pitluck S."/>
            <person name="Chertkov O."/>
            <person name="Misra M."/>
            <person name="Detter J.C."/>
            <person name="Han C."/>
            <person name="Tapia R."/>
            <person name="Land M."/>
            <person name="Hauser L."/>
            <person name="Kyrpides N."/>
            <person name="Ivanova N."/>
            <person name="Ovchinnikova G."/>
            <person name="Pedersen K."/>
            <person name="Jagevall S."/>
            <person name="Hazen T."/>
            <person name="Woyke T."/>
        </authorList>
    </citation>
    <scope>NUCLEOTIDE SEQUENCE [LARGE SCALE GENOMIC DNA]</scope>
    <source>
        <strain evidence="17">ATCC 700646 / DSM 10631 / Aspo-2</strain>
    </source>
</reference>
<comment type="function">
    <text evidence="13">Catalyzes the condensation reaction of fatty acid synthesis by the addition to an acyl acceptor of two carbons from malonyl-ACP. Catalyzes the first condensation reaction which initiates fatty acid synthesis and may therefore play a role in governing the total rate of fatty acid production. Possesses both acetoacetyl-ACP synthase and acetyl transacylase activities. Its substrate specificity determines the biosynthesis of branched-chain and/or straight-chain of fatty acids.</text>
</comment>
<comment type="subunit">
    <text evidence="13">Homodimer.</text>
</comment>
<proteinExistence type="inferred from homology"/>
<accession>E6VXH7</accession>
<evidence type="ECO:0000313" key="16">
    <source>
        <dbReference type="EMBL" id="ADU63793.1"/>
    </source>
</evidence>
<evidence type="ECO:0000256" key="10">
    <source>
        <dbReference type="ARBA" id="ARBA00023268"/>
    </source>
</evidence>
<dbReference type="SUPFAM" id="SSF53901">
    <property type="entry name" value="Thiolase-like"/>
    <property type="match status" value="1"/>
</dbReference>